<evidence type="ECO:0000313" key="3">
    <source>
        <dbReference type="Proteomes" id="UP001328107"/>
    </source>
</evidence>
<protein>
    <recommendedName>
        <fullName evidence="4">G protein-coupled receptor</fullName>
    </recommendedName>
</protein>
<dbReference type="InterPro" id="IPR019422">
    <property type="entry name" value="7TM_GPCR_serpentine_rcpt_Srh"/>
</dbReference>
<feature type="transmembrane region" description="Helical" evidence="1">
    <location>
        <begin position="77"/>
        <end position="103"/>
    </location>
</feature>
<accession>A0AAN5CIU6</accession>
<comment type="caution">
    <text evidence="2">The sequence shown here is derived from an EMBL/GenBank/DDBJ whole genome shotgun (WGS) entry which is preliminary data.</text>
</comment>
<name>A0AAN5CIU6_9BILA</name>
<proteinExistence type="predicted"/>
<keyword evidence="3" id="KW-1185">Reference proteome</keyword>
<evidence type="ECO:0008006" key="4">
    <source>
        <dbReference type="Google" id="ProtNLM"/>
    </source>
</evidence>
<dbReference type="Proteomes" id="UP001328107">
    <property type="component" value="Unassembled WGS sequence"/>
</dbReference>
<evidence type="ECO:0000313" key="2">
    <source>
        <dbReference type="EMBL" id="GMR45202.1"/>
    </source>
</evidence>
<dbReference type="AlphaFoldDB" id="A0AAN5CIU6"/>
<keyword evidence="1" id="KW-1133">Transmembrane helix</keyword>
<sequence>NYPNAVVTFDSYQSFVVYDLKRVPGLKESTIAQTMTLASSVSVLNILLSISLRLLHFHRSQMSFVTHRLHARFISQLSLQAAVPFVVLLCPLFALTTIILSGYQLQSNLAGYAIIAFLVVHAPLTSLMTISLHNVYREVS</sequence>
<feature type="transmembrane region" description="Helical" evidence="1">
    <location>
        <begin position="31"/>
        <end position="56"/>
    </location>
</feature>
<feature type="non-terminal residue" evidence="2">
    <location>
        <position position="1"/>
    </location>
</feature>
<feature type="non-terminal residue" evidence="2">
    <location>
        <position position="140"/>
    </location>
</feature>
<keyword evidence="1" id="KW-0812">Transmembrane</keyword>
<organism evidence="2 3">
    <name type="scientific">Pristionchus mayeri</name>
    <dbReference type="NCBI Taxonomy" id="1317129"/>
    <lineage>
        <taxon>Eukaryota</taxon>
        <taxon>Metazoa</taxon>
        <taxon>Ecdysozoa</taxon>
        <taxon>Nematoda</taxon>
        <taxon>Chromadorea</taxon>
        <taxon>Rhabditida</taxon>
        <taxon>Rhabditina</taxon>
        <taxon>Diplogasteromorpha</taxon>
        <taxon>Diplogasteroidea</taxon>
        <taxon>Neodiplogasteridae</taxon>
        <taxon>Pristionchus</taxon>
    </lineage>
</organism>
<evidence type="ECO:0000256" key="1">
    <source>
        <dbReference type="SAM" id="Phobius"/>
    </source>
</evidence>
<dbReference type="Pfam" id="PF10318">
    <property type="entry name" value="7TM_GPCR_Srh"/>
    <property type="match status" value="1"/>
</dbReference>
<keyword evidence="1" id="KW-0472">Membrane</keyword>
<feature type="transmembrane region" description="Helical" evidence="1">
    <location>
        <begin position="109"/>
        <end position="130"/>
    </location>
</feature>
<dbReference type="EMBL" id="BTRK01000004">
    <property type="protein sequence ID" value="GMR45202.1"/>
    <property type="molecule type" value="Genomic_DNA"/>
</dbReference>
<gene>
    <name evidence="2" type="ORF">PMAYCL1PPCAC_15397</name>
</gene>
<reference evidence="3" key="1">
    <citation type="submission" date="2022-10" db="EMBL/GenBank/DDBJ databases">
        <title>Genome assembly of Pristionchus species.</title>
        <authorList>
            <person name="Yoshida K."/>
            <person name="Sommer R.J."/>
        </authorList>
    </citation>
    <scope>NUCLEOTIDE SEQUENCE [LARGE SCALE GENOMIC DNA]</scope>
    <source>
        <strain evidence="3">RS5460</strain>
    </source>
</reference>